<feature type="region of interest" description="Disordered" evidence="2">
    <location>
        <begin position="137"/>
        <end position="196"/>
    </location>
</feature>
<reference evidence="5" key="1">
    <citation type="submission" date="2020-12" db="UniProtKB">
        <authorList>
            <consortium name="WormBaseParasite"/>
        </authorList>
    </citation>
    <scope>IDENTIFICATION</scope>
    <source>
        <strain evidence="5">MHco3</strain>
    </source>
</reference>
<keyword evidence="3" id="KW-0812">Transmembrane</keyword>
<feature type="coiled-coil region" evidence="1">
    <location>
        <begin position="95"/>
        <end position="122"/>
    </location>
</feature>
<proteinExistence type="predicted"/>
<keyword evidence="3" id="KW-0472">Membrane</keyword>
<feature type="transmembrane region" description="Helical" evidence="3">
    <location>
        <begin position="35"/>
        <end position="61"/>
    </location>
</feature>
<name>A0A7I4XYM8_HAECO</name>
<keyword evidence="4" id="KW-1185">Reference proteome</keyword>
<evidence type="ECO:0000256" key="2">
    <source>
        <dbReference type="SAM" id="MobiDB-lite"/>
    </source>
</evidence>
<keyword evidence="1" id="KW-0175">Coiled coil</keyword>
<dbReference type="OrthoDB" id="5874982at2759"/>
<dbReference type="AlphaFoldDB" id="A0A7I4XYM8"/>
<protein>
    <submittedName>
        <fullName evidence="5">Uncharacterized protein</fullName>
    </submittedName>
</protein>
<keyword evidence="3" id="KW-1133">Transmembrane helix</keyword>
<evidence type="ECO:0000256" key="1">
    <source>
        <dbReference type="SAM" id="Coils"/>
    </source>
</evidence>
<evidence type="ECO:0000313" key="5">
    <source>
        <dbReference type="WBParaSite" id="HCON_00024340-00001"/>
    </source>
</evidence>
<dbReference type="OMA" id="NGHVNRP"/>
<dbReference type="Proteomes" id="UP000025227">
    <property type="component" value="Unplaced"/>
</dbReference>
<sequence>MHACMQKTTLFSFPSDFSMVAPSCCLEYRPTPTFWAILVLGVFPAIYLAGKVVGTVITVLFRVLRGILKLLLWDDEDYEEELETRRLEMRAIAMQKEEERIKRRHERTLKRLQATVAESNLKNEKITTLLANGFPRNGNVKRSAPTDDISESLNSECDTDEHRVAVQVNGSAATSTETTASVDGNGNHPDISDPETPILTNVHVNRLDILDPETSIPLNGHVHRSYTLEAETPILTNGRVIRTDVLDPETPILLNGHVTRSYTLDAETPILTNGRVIRTDVLDPETPIFPNGGNVTTTTVSDPDGPGVGTTTIVTNTLYHRKSYNH</sequence>
<accession>A0A7I4XYM8</accession>
<dbReference type="WBParaSite" id="HCON_00024340-00001">
    <property type="protein sequence ID" value="HCON_00024340-00001"/>
    <property type="gene ID" value="HCON_00024340"/>
</dbReference>
<evidence type="ECO:0000313" key="4">
    <source>
        <dbReference type="Proteomes" id="UP000025227"/>
    </source>
</evidence>
<feature type="compositionally biased region" description="Low complexity" evidence="2">
    <location>
        <begin position="171"/>
        <end position="181"/>
    </location>
</feature>
<evidence type="ECO:0000256" key="3">
    <source>
        <dbReference type="SAM" id="Phobius"/>
    </source>
</evidence>
<organism evidence="4 5">
    <name type="scientific">Haemonchus contortus</name>
    <name type="common">Barber pole worm</name>
    <dbReference type="NCBI Taxonomy" id="6289"/>
    <lineage>
        <taxon>Eukaryota</taxon>
        <taxon>Metazoa</taxon>
        <taxon>Ecdysozoa</taxon>
        <taxon>Nematoda</taxon>
        <taxon>Chromadorea</taxon>
        <taxon>Rhabditida</taxon>
        <taxon>Rhabditina</taxon>
        <taxon>Rhabditomorpha</taxon>
        <taxon>Strongyloidea</taxon>
        <taxon>Trichostrongylidae</taxon>
        <taxon>Haemonchus</taxon>
    </lineage>
</organism>